<dbReference type="SMART" id="SM01088">
    <property type="entry name" value="Col_cuticle_N"/>
    <property type="match status" value="1"/>
</dbReference>
<protein>
    <recommendedName>
        <fullName evidence="4">Nematode cuticle collagen N-terminal domain-containing protein</fullName>
    </recommendedName>
</protein>
<dbReference type="InterPro" id="IPR002486">
    <property type="entry name" value="Col_cuticle_N"/>
</dbReference>
<dbReference type="GO" id="GO:0042302">
    <property type="term" value="F:structural constituent of cuticle"/>
    <property type="evidence" value="ECO:0007669"/>
    <property type="project" value="InterPro"/>
</dbReference>
<evidence type="ECO:0000256" key="1">
    <source>
        <dbReference type="ARBA" id="ARBA00022737"/>
    </source>
</evidence>
<feature type="transmembrane region" description="Helical" evidence="3">
    <location>
        <begin position="20"/>
        <end position="43"/>
    </location>
</feature>
<dbReference type="OrthoDB" id="5983381at2759"/>
<keyword evidence="3" id="KW-1133">Transmembrane helix</keyword>
<sequence>MNWKMMKDLENDDYRQMRRIAFLAIVVSTTAVVSAVITLPMLYSFIQTLENHLLLETHFCKSRTKDMWSEITALQINKKFLSRIKREWSFGKWMSANFYKDIGDDTGSNYRTNSISQISESDRIMNGNYNRQCCTCHMGAVGPPGPEGVEGNKGIDGYPGKDGKPGKDSEIFPFSSKENIQSQEECIICPPGPPGHPGSIGSKGPPGPKGAPGNRGNDGEMGEDGLAGQAGFKGRRGQIGKPGKRGIPGRLIYIPGSIGPDGPKGNLGDLGPNGVPGIDGISYPGPPGEPGNDGRNGAEGKPGLPGSLGPPGEDGKPGSCNHCPAPRLPPGY</sequence>
<keyword evidence="3" id="KW-0472">Membrane</keyword>
<dbReference type="PANTHER" id="PTHR24637:SF428">
    <property type="entry name" value="SCAVENGER RECEPTOR CLASS A MEMBER 3"/>
    <property type="match status" value="1"/>
</dbReference>
<organism evidence="5 6">
    <name type="scientific">Cercopithifilaria johnstoni</name>
    <dbReference type="NCBI Taxonomy" id="2874296"/>
    <lineage>
        <taxon>Eukaryota</taxon>
        <taxon>Metazoa</taxon>
        <taxon>Ecdysozoa</taxon>
        <taxon>Nematoda</taxon>
        <taxon>Chromadorea</taxon>
        <taxon>Rhabditida</taxon>
        <taxon>Spirurina</taxon>
        <taxon>Spiruromorpha</taxon>
        <taxon>Filarioidea</taxon>
        <taxon>Onchocercidae</taxon>
        <taxon>Cercopithifilaria</taxon>
    </lineage>
</organism>
<gene>
    <name evidence="5" type="ORF">CJOHNSTONI_LOCUS3916</name>
</gene>
<dbReference type="Proteomes" id="UP000746747">
    <property type="component" value="Unassembled WGS sequence"/>
</dbReference>
<dbReference type="PANTHER" id="PTHR24637">
    <property type="entry name" value="COLLAGEN"/>
    <property type="match status" value="1"/>
</dbReference>
<keyword evidence="6" id="KW-1185">Reference proteome</keyword>
<evidence type="ECO:0000256" key="2">
    <source>
        <dbReference type="SAM" id="MobiDB-lite"/>
    </source>
</evidence>
<dbReference type="Pfam" id="PF01391">
    <property type="entry name" value="Collagen"/>
    <property type="match status" value="1"/>
</dbReference>
<feature type="compositionally biased region" description="Basic and acidic residues" evidence="2">
    <location>
        <begin position="159"/>
        <end position="170"/>
    </location>
</feature>
<reference evidence="5" key="1">
    <citation type="submission" date="2021-09" db="EMBL/GenBank/DDBJ databases">
        <authorList>
            <consortium name="Pathogen Informatics"/>
        </authorList>
    </citation>
    <scope>NUCLEOTIDE SEQUENCE</scope>
</reference>
<name>A0A8J2MMI8_9BILA</name>
<feature type="domain" description="Nematode cuticle collagen N-terminal" evidence="4">
    <location>
        <begin position="19"/>
        <end position="71"/>
    </location>
</feature>
<dbReference type="InterPro" id="IPR008160">
    <property type="entry name" value="Collagen"/>
</dbReference>
<dbReference type="Pfam" id="PF01484">
    <property type="entry name" value="Col_cuticle_N"/>
    <property type="match status" value="1"/>
</dbReference>
<evidence type="ECO:0000313" key="5">
    <source>
        <dbReference type="EMBL" id="CAG9533713.1"/>
    </source>
</evidence>
<proteinExistence type="predicted"/>
<feature type="compositionally biased region" description="Low complexity" evidence="2">
    <location>
        <begin position="302"/>
        <end position="311"/>
    </location>
</feature>
<feature type="region of interest" description="Disordered" evidence="2">
    <location>
        <begin position="145"/>
        <end position="172"/>
    </location>
</feature>
<dbReference type="EMBL" id="CAKAEH010001261">
    <property type="protein sequence ID" value="CAG9533713.1"/>
    <property type="molecule type" value="Genomic_DNA"/>
</dbReference>
<evidence type="ECO:0000256" key="3">
    <source>
        <dbReference type="SAM" id="Phobius"/>
    </source>
</evidence>
<keyword evidence="1" id="KW-0677">Repeat</keyword>
<accession>A0A8J2MMI8</accession>
<feature type="compositionally biased region" description="Basic residues" evidence="2">
    <location>
        <begin position="233"/>
        <end position="244"/>
    </location>
</feature>
<comment type="caution">
    <text evidence="5">The sequence shown here is derived from an EMBL/GenBank/DDBJ whole genome shotgun (WGS) entry which is preliminary data.</text>
</comment>
<dbReference type="AlphaFoldDB" id="A0A8J2MMI8"/>
<keyword evidence="3" id="KW-0812">Transmembrane</keyword>
<feature type="region of interest" description="Disordered" evidence="2">
    <location>
        <begin position="186"/>
        <end position="332"/>
    </location>
</feature>
<evidence type="ECO:0000313" key="6">
    <source>
        <dbReference type="Proteomes" id="UP000746747"/>
    </source>
</evidence>
<evidence type="ECO:0000259" key="4">
    <source>
        <dbReference type="SMART" id="SM01088"/>
    </source>
</evidence>